<keyword evidence="2" id="KW-1185">Reference proteome</keyword>
<dbReference type="AlphaFoldDB" id="K0S8N6"/>
<feature type="non-terminal residue" evidence="1">
    <location>
        <position position="1"/>
    </location>
</feature>
<comment type="caution">
    <text evidence="1">The sequence shown here is derived from an EMBL/GenBank/DDBJ whole genome shotgun (WGS) entry which is preliminary data.</text>
</comment>
<dbReference type="EMBL" id="AGNL01029010">
    <property type="protein sequence ID" value="EJK57226.1"/>
    <property type="molecule type" value="Genomic_DNA"/>
</dbReference>
<name>K0S8N6_THAOC</name>
<proteinExistence type="predicted"/>
<accession>K0S8N6</accession>
<organism evidence="1 2">
    <name type="scientific">Thalassiosira oceanica</name>
    <name type="common">Marine diatom</name>
    <dbReference type="NCBI Taxonomy" id="159749"/>
    <lineage>
        <taxon>Eukaryota</taxon>
        <taxon>Sar</taxon>
        <taxon>Stramenopiles</taxon>
        <taxon>Ochrophyta</taxon>
        <taxon>Bacillariophyta</taxon>
        <taxon>Coscinodiscophyceae</taxon>
        <taxon>Thalassiosirophycidae</taxon>
        <taxon>Thalassiosirales</taxon>
        <taxon>Thalassiosiraceae</taxon>
        <taxon>Thalassiosira</taxon>
    </lineage>
</organism>
<sequence length="55" mass="6039">AVDCKSSIPSSNLGAAFKYTSISLLFFTKIKYNIFIFLFGDVVELVDTTDLKSVA</sequence>
<evidence type="ECO:0000313" key="1">
    <source>
        <dbReference type="EMBL" id="EJK57226.1"/>
    </source>
</evidence>
<dbReference type="Proteomes" id="UP000266841">
    <property type="component" value="Unassembled WGS sequence"/>
</dbReference>
<evidence type="ECO:0000313" key="2">
    <source>
        <dbReference type="Proteomes" id="UP000266841"/>
    </source>
</evidence>
<reference evidence="1 2" key="1">
    <citation type="journal article" date="2012" name="Genome Biol.">
        <title>Genome and low-iron response of an oceanic diatom adapted to chronic iron limitation.</title>
        <authorList>
            <person name="Lommer M."/>
            <person name="Specht M."/>
            <person name="Roy A.S."/>
            <person name="Kraemer L."/>
            <person name="Andreson R."/>
            <person name="Gutowska M.A."/>
            <person name="Wolf J."/>
            <person name="Bergner S.V."/>
            <person name="Schilhabel M.B."/>
            <person name="Klostermeier U.C."/>
            <person name="Beiko R.G."/>
            <person name="Rosenstiel P."/>
            <person name="Hippler M."/>
            <person name="Laroche J."/>
        </authorList>
    </citation>
    <scope>NUCLEOTIDE SEQUENCE [LARGE SCALE GENOMIC DNA]</scope>
    <source>
        <strain evidence="1 2">CCMP1005</strain>
    </source>
</reference>
<gene>
    <name evidence="1" type="ORF">THAOC_22756</name>
</gene>
<protein>
    <submittedName>
        <fullName evidence="1">Uncharacterized protein</fullName>
    </submittedName>
</protein>